<accession>A0ACC3S3C5</accession>
<name>A0ACC3S3C5_9PEZI</name>
<comment type="caution">
    <text evidence="1">The sequence shown here is derived from an EMBL/GenBank/DDBJ whole genome shotgun (WGS) entry which is preliminary data.</text>
</comment>
<reference evidence="1" key="1">
    <citation type="submission" date="2024-02" db="EMBL/GenBank/DDBJ databases">
        <title>Metagenome Assembled Genome of Zalaria obscura JY119.</title>
        <authorList>
            <person name="Vighnesh L."/>
            <person name="Jagadeeshwari U."/>
            <person name="Venkata Ramana C."/>
            <person name="Sasikala C."/>
        </authorList>
    </citation>
    <scope>NUCLEOTIDE SEQUENCE</scope>
    <source>
        <strain evidence="1">JY119</strain>
    </source>
</reference>
<gene>
    <name evidence="1" type="ORF">M8818_007376</name>
</gene>
<keyword evidence="2" id="KW-1185">Reference proteome</keyword>
<organism evidence="1 2">
    <name type="scientific">Zalaria obscura</name>
    <dbReference type="NCBI Taxonomy" id="2024903"/>
    <lineage>
        <taxon>Eukaryota</taxon>
        <taxon>Fungi</taxon>
        <taxon>Dikarya</taxon>
        <taxon>Ascomycota</taxon>
        <taxon>Pezizomycotina</taxon>
        <taxon>Dothideomycetes</taxon>
        <taxon>Dothideomycetidae</taxon>
        <taxon>Dothideales</taxon>
        <taxon>Zalariaceae</taxon>
        <taxon>Zalaria</taxon>
    </lineage>
</organism>
<protein>
    <submittedName>
        <fullName evidence="1">Uncharacterized protein</fullName>
    </submittedName>
</protein>
<dbReference type="EMBL" id="JAMKPW020000043">
    <property type="protein sequence ID" value="KAK8194188.1"/>
    <property type="molecule type" value="Genomic_DNA"/>
</dbReference>
<dbReference type="Proteomes" id="UP001320706">
    <property type="component" value="Unassembled WGS sequence"/>
</dbReference>
<evidence type="ECO:0000313" key="2">
    <source>
        <dbReference type="Proteomes" id="UP001320706"/>
    </source>
</evidence>
<proteinExistence type="predicted"/>
<sequence length="118" mass="12595">MWNSTVSTYASGVAAPGGGENGNGVKPALREFHMITSRWGTVDWIQPGEEQISFCGEKENAEDMTGLAFSECNLVEASAENKVSLDTDLDVSSPAAPHATWSPKIPGPNRHTTLSQDC</sequence>
<evidence type="ECO:0000313" key="1">
    <source>
        <dbReference type="EMBL" id="KAK8194188.1"/>
    </source>
</evidence>